<name>A0ABV5T976_9ACTN</name>
<feature type="region of interest" description="Disordered" evidence="1">
    <location>
        <begin position="115"/>
        <end position="203"/>
    </location>
</feature>
<dbReference type="Proteomes" id="UP001589610">
    <property type="component" value="Unassembled WGS sequence"/>
</dbReference>
<dbReference type="RefSeq" id="WP_386155411.1">
    <property type="nucleotide sequence ID" value="NZ_JBHMBS010000003.1"/>
</dbReference>
<keyword evidence="4" id="KW-1185">Reference proteome</keyword>
<dbReference type="SUPFAM" id="SSF50346">
    <property type="entry name" value="PRC-barrel domain"/>
    <property type="match status" value="1"/>
</dbReference>
<dbReference type="Pfam" id="PF05239">
    <property type="entry name" value="PRC"/>
    <property type="match status" value="1"/>
</dbReference>
<sequence length="307" mass="33140">MTGARRIHAQLHLLDRQVVREGDGRPLCKVDDLELGHDSEGRPHLTAILYGPLALGPRVGGVPGRLMVAATSLLKPGEHPAPQRVPMVLVTEIGSAVTVAGRRAEPALERWTRENIIARIPGSGDGQGDGDEGGAEHDDRHGDDGRDRDGGRNGDGHGGDQDGDGWSGDRRSGDDQGGDDGQEGEGCPPRISELIGRPVVDSGGRRVGQVSDVRFSQDGPLLQEVRNAFRLDGLIVVPRHTGRLFGYERGPGGRAPWLVRKVIRRLHRHSRFATWYQIATLDGEAVRLSVPAEDLSPLTELYEPDPS</sequence>
<comment type="caution">
    <text evidence="3">The sequence shown here is derived from an EMBL/GenBank/DDBJ whole genome shotgun (WGS) entry which is preliminary data.</text>
</comment>
<reference evidence="3 4" key="1">
    <citation type="submission" date="2024-09" db="EMBL/GenBank/DDBJ databases">
        <authorList>
            <person name="Sun Q."/>
            <person name="Mori K."/>
        </authorList>
    </citation>
    <scope>NUCLEOTIDE SEQUENCE [LARGE SCALE GENOMIC DNA]</scope>
    <source>
        <strain evidence="3 4">JCM 3028</strain>
    </source>
</reference>
<organism evidence="3 4">
    <name type="scientific">Streptosporangium vulgare</name>
    <dbReference type="NCBI Taxonomy" id="46190"/>
    <lineage>
        <taxon>Bacteria</taxon>
        <taxon>Bacillati</taxon>
        <taxon>Actinomycetota</taxon>
        <taxon>Actinomycetes</taxon>
        <taxon>Streptosporangiales</taxon>
        <taxon>Streptosporangiaceae</taxon>
        <taxon>Streptosporangium</taxon>
    </lineage>
</organism>
<gene>
    <name evidence="3" type="ORF">ACFFRH_08425</name>
</gene>
<feature type="domain" description="PRC-barrel" evidence="2">
    <location>
        <begin position="190"/>
        <end position="224"/>
    </location>
</feature>
<dbReference type="InterPro" id="IPR027275">
    <property type="entry name" value="PRC-brl_dom"/>
</dbReference>
<proteinExistence type="predicted"/>
<evidence type="ECO:0000313" key="4">
    <source>
        <dbReference type="Proteomes" id="UP001589610"/>
    </source>
</evidence>
<accession>A0ABV5T976</accession>
<evidence type="ECO:0000256" key="1">
    <source>
        <dbReference type="SAM" id="MobiDB-lite"/>
    </source>
</evidence>
<evidence type="ECO:0000313" key="3">
    <source>
        <dbReference type="EMBL" id="MFB9675506.1"/>
    </source>
</evidence>
<feature type="compositionally biased region" description="Basic and acidic residues" evidence="1">
    <location>
        <begin position="134"/>
        <end position="160"/>
    </location>
</feature>
<dbReference type="InterPro" id="IPR011033">
    <property type="entry name" value="PRC_barrel-like_sf"/>
</dbReference>
<evidence type="ECO:0000259" key="2">
    <source>
        <dbReference type="Pfam" id="PF05239"/>
    </source>
</evidence>
<dbReference type="EMBL" id="JBHMBS010000003">
    <property type="protein sequence ID" value="MFB9675506.1"/>
    <property type="molecule type" value="Genomic_DNA"/>
</dbReference>
<protein>
    <submittedName>
        <fullName evidence="3">PRC-barrel domain-containing protein</fullName>
    </submittedName>
</protein>